<accession>A0A9P9RCD2</accession>
<sequence>MAGGVVLGWVEILEMVEVERPQVEGPCVMKIGEIGDPDHAPFVLWLTFWFERSERDGWMSRRLGLCDVYVVGYSPCLFVLSSPQSPGHLVSCRGIMLSRLGGLDLHHRHLHHEQPSQPRTRVEWCQCCTMPTLVPSCTLPRRLVFVPHQRRTPIQAFSFASETVPLPTKKPTDDHMGEYPTLIRPSPERARDHFLDDAWSMKSHPFNLGRSGSSWTALGRRPAARRAGLEGRSGFMG</sequence>
<dbReference type="OrthoDB" id="10329839at2759"/>
<keyword evidence="3" id="KW-1185">Reference proteome</keyword>
<evidence type="ECO:0000256" key="1">
    <source>
        <dbReference type="SAM" id="MobiDB-lite"/>
    </source>
</evidence>
<name>A0A9P9RCD2_FUSSL</name>
<dbReference type="Proteomes" id="UP000736672">
    <property type="component" value="Unassembled WGS sequence"/>
</dbReference>
<evidence type="ECO:0000313" key="3">
    <source>
        <dbReference type="Proteomes" id="UP000736672"/>
    </source>
</evidence>
<feature type="region of interest" description="Disordered" evidence="1">
    <location>
        <begin position="165"/>
        <end position="184"/>
    </location>
</feature>
<dbReference type="EMBL" id="JAGTJS010000002">
    <property type="protein sequence ID" value="KAH7274401.1"/>
    <property type="molecule type" value="Genomic_DNA"/>
</dbReference>
<comment type="caution">
    <text evidence="2">The sequence shown here is derived from an EMBL/GenBank/DDBJ whole genome shotgun (WGS) entry which is preliminary data.</text>
</comment>
<dbReference type="AlphaFoldDB" id="A0A9P9RCD2"/>
<proteinExistence type="predicted"/>
<feature type="region of interest" description="Disordered" evidence="1">
    <location>
        <begin position="212"/>
        <end position="237"/>
    </location>
</feature>
<reference evidence="2" key="1">
    <citation type="journal article" date="2021" name="Nat. Commun.">
        <title>Genetic determinants of endophytism in the Arabidopsis root mycobiome.</title>
        <authorList>
            <person name="Mesny F."/>
            <person name="Miyauchi S."/>
            <person name="Thiergart T."/>
            <person name="Pickel B."/>
            <person name="Atanasova L."/>
            <person name="Karlsson M."/>
            <person name="Huettel B."/>
            <person name="Barry K.W."/>
            <person name="Haridas S."/>
            <person name="Chen C."/>
            <person name="Bauer D."/>
            <person name="Andreopoulos W."/>
            <person name="Pangilinan J."/>
            <person name="LaButti K."/>
            <person name="Riley R."/>
            <person name="Lipzen A."/>
            <person name="Clum A."/>
            <person name="Drula E."/>
            <person name="Henrissat B."/>
            <person name="Kohler A."/>
            <person name="Grigoriev I.V."/>
            <person name="Martin F.M."/>
            <person name="Hacquard S."/>
        </authorList>
    </citation>
    <scope>NUCLEOTIDE SEQUENCE</scope>
    <source>
        <strain evidence="2">FSSC 5 MPI-SDFR-AT-0091</strain>
    </source>
</reference>
<organism evidence="2 3">
    <name type="scientific">Fusarium solani</name>
    <name type="common">Filamentous fungus</name>
    <dbReference type="NCBI Taxonomy" id="169388"/>
    <lineage>
        <taxon>Eukaryota</taxon>
        <taxon>Fungi</taxon>
        <taxon>Dikarya</taxon>
        <taxon>Ascomycota</taxon>
        <taxon>Pezizomycotina</taxon>
        <taxon>Sordariomycetes</taxon>
        <taxon>Hypocreomycetidae</taxon>
        <taxon>Hypocreales</taxon>
        <taxon>Nectriaceae</taxon>
        <taxon>Fusarium</taxon>
        <taxon>Fusarium solani species complex</taxon>
    </lineage>
</organism>
<evidence type="ECO:0000313" key="2">
    <source>
        <dbReference type="EMBL" id="KAH7274401.1"/>
    </source>
</evidence>
<protein>
    <submittedName>
        <fullName evidence="2">Uncharacterized protein</fullName>
    </submittedName>
</protein>
<gene>
    <name evidence="2" type="ORF">B0J15DRAFT_479689</name>
</gene>